<reference evidence="2 3" key="1">
    <citation type="submission" date="2011-02" db="EMBL/GenBank/DDBJ databases">
        <title>The Genome Sequence of Sphaeroforma arctica JP610.</title>
        <authorList>
            <consortium name="The Broad Institute Genome Sequencing Platform"/>
            <person name="Russ C."/>
            <person name="Cuomo C."/>
            <person name="Young S.K."/>
            <person name="Zeng Q."/>
            <person name="Gargeya S."/>
            <person name="Alvarado L."/>
            <person name="Berlin A."/>
            <person name="Chapman S.B."/>
            <person name="Chen Z."/>
            <person name="Freedman E."/>
            <person name="Gellesch M."/>
            <person name="Goldberg J."/>
            <person name="Griggs A."/>
            <person name="Gujja S."/>
            <person name="Heilman E."/>
            <person name="Heiman D."/>
            <person name="Howarth C."/>
            <person name="Mehta T."/>
            <person name="Neiman D."/>
            <person name="Pearson M."/>
            <person name="Roberts A."/>
            <person name="Saif S."/>
            <person name="Shea T."/>
            <person name="Shenoy N."/>
            <person name="Sisk P."/>
            <person name="Stolte C."/>
            <person name="Sykes S."/>
            <person name="White J."/>
            <person name="Yandava C."/>
            <person name="Burger G."/>
            <person name="Gray M.W."/>
            <person name="Holland P.W.H."/>
            <person name="King N."/>
            <person name="Lang F.B.F."/>
            <person name="Roger A.J."/>
            <person name="Ruiz-Trillo I."/>
            <person name="Haas B."/>
            <person name="Nusbaum C."/>
            <person name="Birren B."/>
        </authorList>
    </citation>
    <scope>NUCLEOTIDE SEQUENCE [LARGE SCALE GENOMIC DNA]</scope>
    <source>
        <strain evidence="2 3">JP610</strain>
    </source>
</reference>
<feature type="compositionally biased region" description="Polar residues" evidence="1">
    <location>
        <begin position="94"/>
        <end position="106"/>
    </location>
</feature>
<accession>A0A0L0G7R5</accession>
<evidence type="ECO:0000313" key="3">
    <source>
        <dbReference type="Proteomes" id="UP000054560"/>
    </source>
</evidence>
<gene>
    <name evidence="2" type="ORF">SARC_02854</name>
</gene>
<dbReference type="Proteomes" id="UP000054560">
    <property type="component" value="Unassembled WGS sequence"/>
</dbReference>
<dbReference type="GeneID" id="25903358"/>
<evidence type="ECO:0000256" key="1">
    <source>
        <dbReference type="SAM" id="MobiDB-lite"/>
    </source>
</evidence>
<dbReference type="AlphaFoldDB" id="A0A0L0G7R5"/>
<feature type="region of interest" description="Disordered" evidence="1">
    <location>
        <begin position="85"/>
        <end position="112"/>
    </location>
</feature>
<protein>
    <submittedName>
        <fullName evidence="2">Uncharacterized protein</fullName>
    </submittedName>
</protein>
<evidence type="ECO:0000313" key="2">
    <source>
        <dbReference type="EMBL" id="KNC84931.1"/>
    </source>
</evidence>
<organism evidence="2 3">
    <name type="scientific">Sphaeroforma arctica JP610</name>
    <dbReference type="NCBI Taxonomy" id="667725"/>
    <lineage>
        <taxon>Eukaryota</taxon>
        <taxon>Ichthyosporea</taxon>
        <taxon>Ichthyophonida</taxon>
        <taxon>Sphaeroforma</taxon>
    </lineage>
</organism>
<proteinExistence type="predicted"/>
<sequence length="112" mass="12479">MSVSIALLQADHVAESGPRPKTGHQRTSIIAQWSMGVIRRPIDLPTGHGYHRWYGHIPSPGQGDRYLPIPSNDWKVPNSIRDASRRIRGKAGSETPTTHEQAPITNERTDTH</sequence>
<dbReference type="EMBL" id="KQ241730">
    <property type="protein sequence ID" value="KNC84931.1"/>
    <property type="molecule type" value="Genomic_DNA"/>
</dbReference>
<dbReference type="RefSeq" id="XP_014158833.1">
    <property type="nucleotide sequence ID" value="XM_014303358.1"/>
</dbReference>
<name>A0A0L0G7R5_9EUKA</name>
<keyword evidence="3" id="KW-1185">Reference proteome</keyword>